<dbReference type="FunFam" id="3.60.21.10:FF:000089">
    <property type="entry name" value="Vacuolar protein sorting-associated protein 29"/>
    <property type="match status" value="1"/>
</dbReference>
<dbReference type="FunFam" id="3.60.21.10:FF:000078">
    <property type="entry name" value="Vacuolar protein sorting-associated protein 29"/>
    <property type="match status" value="1"/>
</dbReference>
<dbReference type="OrthoDB" id="10258130at2759"/>
<keyword evidence="4" id="KW-0653">Protein transport</keyword>
<protein>
    <recommendedName>
        <fullName evidence="2 5">Vacuolar protein sorting-associated protein 29</fullName>
    </recommendedName>
</protein>
<dbReference type="EMBL" id="CP017557">
    <property type="protein sequence ID" value="AOW05681.1"/>
    <property type="molecule type" value="Genomic_DNA"/>
</dbReference>
<dbReference type="InterPro" id="IPR029052">
    <property type="entry name" value="Metallo-depent_PP-like"/>
</dbReference>
<dbReference type="GO" id="GO:0005829">
    <property type="term" value="C:cytosol"/>
    <property type="evidence" value="ECO:0007669"/>
    <property type="project" value="GOC"/>
</dbReference>
<dbReference type="VEuPathDB" id="FungiDB:YALI1_E23880g"/>
<evidence type="ECO:0000313" key="10">
    <source>
        <dbReference type="Proteomes" id="UP000182444"/>
    </source>
</evidence>
<dbReference type="GO" id="GO:0015031">
    <property type="term" value="P:protein transport"/>
    <property type="evidence" value="ECO:0007669"/>
    <property type="project" value="UniProtKB-KW"/>
</dbReference>
<reference evidence="8 10" key="1">
    <citation type="journal article" date="2016" name="PLoS ONE">
        <title>Sequence Assembly of Yarrowia lipolytica Strain W29/CLIB89 Shows Transposable Element Diversity.</title>
        <authorList>
            <person name="Magnan C."/>
            <person name="Yu J."/>
            <person name="Chang I."/>
            <person name="Jahn E."/>
            <person name="Kanomata Y."/>
            <person name="Wu J."/>
            <person name="Zeller M."/>
            <person name="Oakes M."/>
            <person name="Baldi P."/>
            <person name="Sandmeyer S."/>
        </authorList>
    </citation>
    <scope>NUCLEOTIDE SEQUENCE [LARGE SCALE GENOMIC DNA]</scope>
    <source>
        <strain evidence="8">CLIB89</strain>
        <strain evidence="10">CLIB89(W29)</strain>
    </source>
</reference>
<dbReference type="eggNOG" id="KOG3325">
    <property type="taxonomic scope" value="Eukaryota"/>
</dbReference>
<dbReference type="CDD" id="cd07394">
    <property type="entry name" value="MPP_Vps29"/>
    <property type="match status" value="1"/>
</dbReference>
<evidence type="ECO:0000313" key="9">
    <source>
        <dbReference type="EMBL" id="RDW22788.1"/>
    </source>
</evidence>
<evidence type="ECO:0000259" key="7">
    <source>
        <dbReference type="Pfam" id="PF12850"/>
    </source>
</evidence>
<dbReference type="GO" id="GO:0042147">
    <property type="term" value="P:retrograde transport, endosome to Golgi"/>
    <property type="evidence" value="ECO:0007669"/>
    <property type="project" value="InterPro"/>
</dbReference>
<dbReference type="Pfam" id="PF12850">
    <property type="entry name" value="Metallophos_2"/>
    <property type="match status" value="1"/>
</dbReference>
<dbReference type="Gene3D" id="3.60.21.10">
    <property type="match status" value="2"/>
</dbReference>
<dbReference type="RefSeq" id="XP_504168.1">
    <property type="nucleotide sequence ID" value="XM_504168.1"/>
</dbReference>
<dbReference type="GeneID" id="2911788"/>
<evidence type="ECO:0000256" key="2">
    <source>
        <dbReference type="ARBA" id="ARBA00017767"/>
    </source>
</evidence>
<dbReference type="OMA" id="IHGHQCI"/>
<dbReference type="AlphaFoldDB" id="A0A1D8NJ81"/>
<feature type="compositionally biased region" description="Basic and acidic residues" evidence="6">
    <location>
        <begin position="184"/>
        <end position="245"/>
    </location>
</feature>
<dbReference type="PANTHER" id="PTHR11124">
    <property type="entry name" value="VACUOLAR SORTING PROTEIN VPS29"/>
    <property type="match status" value="1"/>
</dbReference>
<evidence type="ECO:0000256" key="1">
    <source>
        <dbReference type="ARBA" id="ARBA00005945"/>
    </source>
</evidence>
<reference evidence="9 11" key="2">
    <citation type="submission" date="2018-07" db="EMBL/GenBank/DDBJ databases">
        <title>Draft Genome Assemblies for Five Robust Yarrowia lipolytica Strains Exhibiting High Lipid Production and Pentose Sugar Utilization and Sugar Alcohol Secretion from Undetoxified Lignocellulosic Biomass Hydrolysates.</title>
        <authorList>
            <consortium name="DOE Joint Genome Institute"/>
            <person name="Walker C."/>
            <person name="Ryu S."/>
            <person name="Na H."/>
            <person name="Zane M."/>
            <person name="LaButti K."/>
            <person name="Lipzen A."/>
            <person name="Haridas S."/>
            <person name="Barry K."/>
            <person name="Grigoriev I.V."/>
            <person name="Quarterman J."/>
            <person name="Slininger P."/>
            <person name="Dien B."/>
            <person name="Trinh C.T."/>
        </authorList>
    </citation>
    <scope>NUCLEOTIDE SEQUENCE [LARGE SCALE GENOMIC DNA]</scope>
    <source>
        <strain evidence="9 11">YB392</strain>
    </source>
</reference>
<feature type="region of interest" description="Disordered" evidence="6">
    <location>
        <begin position="171"/>
        <end position="245"/>
    </location>
</feature>
<dbReference type="VEuPathDB" id="FungiDB:YALI0_E19987g"/>
<evidence type="ECO:0000256" key="3">
    <source>
        <dbReference type="ARBA" id="ARBA00022448"/>
    </source>
</evidence>
<dbReference type="GO" id="GO:0030904">
    <property type="term" value="C:retromer complex"/>
    <property type="evidence" value="ECO:0007669"/>
    <property type="project" value="InterPro"/>
</dbReference>
<dbReference type="Proteomes" id="UP000256601">
    <property type="component" value="Unassembled WGS sequence"/>
</dbReference>
<comment type="similarity">
    <text evidence="1 5">Belongs to the VPS29 family.</text>
</comment>
<organism evidence="8 10">
    <name type="scientific">Yarrowia lipolytica</name>
    <name type="common">Candida lipolytica</name>
    <dbReference type="NCBI Taxonomy" id="4952"/>
    <lineage>
        <taxon>Eukaryota</taxon>
        <taxon>Fungi</taxon>
        <taxon>Dikarya</taxon>
        <taxon>Ascomycota</taxon>
        <taxon>Saccharomycotina</taxon>
        <taxon>Dipodascomycetes</taxon>
        <taxon>Dipodascales</taxon>
        <taxon>Dipodascales incertae sedis</taxon>
        <taxon>Yarrowia</taxon>
    </lineage>
</organism>
<feature type="compositionally biased region" description="Acidic residues" evidence="6">
    <location>
        <begin position="174"/>
        <end position="183"/>
    </location>
</feature>
<dbReference type="Proteomes" id="UP000182444">
    <property type="component" value="Chromosome 1E"/>
</dbReference>
<accession>A0A1D8NJ81</accession>
<dbReference type="EMBL" id="KZ859151">
    <property type="protein sequence ID" value="RDW22788.1"/>
    <property type="molecule type" value="Genomic_DNA"/>
</dbReference>
<keyword evidence="3" id="KW-0813">Transport</keyword>
<dbReference type="InterPro" id="IPR028661">
    <property type="entry name" value="Vps29"/>
</dbReference>
<evidence type="ECO:0000313" key="11">
    <source>
        <dbReference type="Proteomes" id="UP000256601"/>
    </source>
</evidence>
<name>A0A1D8NJ81_YARLL</name>
<feature type="domain" description="Calcineurin-like phosphoesterase" evidence="7">
    <location>
        <begin position="1"/>
        <end position="166"/>
    </location>
</feature>
<dbReference type="NCBIfam" id="TIGR00040">
    <property type="entry name" value="yfcE"/>
    <property type="match status" value="1"/>
</dbReference>
<dbReference type="KEGG" id="yli:2911788"/>
<dbReference type="SUPFAM" id="SSF56300">
    <property type="entry name" value="Metallo-dependent phosphatases"/>
    <property type="match status" value="1"/>
</dbReference>
<evidence type="ECO:0000256" key="4">
    <source>
        <dbReference type="ARBA" id="ARBA00022927"/>
    </source>
</evidence>
<proteinExistence type="inferred from homology"/>
<dbReference type="InterPro" id="IPR024654">
    <property type="entry name" value="Calcineurin-like_PHP_lpxH"/>
</dbReference>
<evidence type="ECO:0000256" key="6">
    <source>
        <dbReference type="SAM" id="MobiDB-lite"/>
    </source>
</evidence>
<evidence type="ECO:0000256" key="5">
    <source>
        <dbReference type="RuleBase" id="RU362040"/>
    </source>
</evidence>
<sequence length="286" mass="31481">MLVLAIGDLHIPDRAIDVPTKFKKLLVAGKISQVLCLGNLTDKQTLDWLGSISPDLQLIRGDQDSQPSSLIYNSLPRSLDLEVPGGTNASKIYAGLSLFKTVQHGELKIGITAAHNTLSLHDPDTQLIIARQLDVDILICGGAHRVEAFELDGKFFVSPGSATGAFSVEKYTDDGVEEDEEEEVNGKEENDNENEDGKNDEDGKNKEKEESKGDKDDKDKDEDGKDESENKEESETNGEETKITEPSEAIPSFCLLDIQGSVCVLYVYMYIDGDVKVDKISYRKLQ</sequence>
<evidence type="ECO:0000313" key="8">
    <source>
        <dbReference type="EMBL" id="AOW05681.1"/>
    </source>
</evidence>
<dbReference type="InterPro" id="IPR000979">
    <property type="entry name" value="Phosphodiesterase_MJ0936/Vps29"/>
</dbReference>
<gene>
    <name evidence="9" type="ORF">B0I71DRAFT_137000</name>
    <name evidence="8" type="ORF">YALI1_E23880g</name>
</gene>